<evidence type="ECO:0000256" key="6">
    <source>
        <dbReference type="RuleBase" id="RU003732"/>
    </source>
</evidence>
<feature type="transmembrane region" description="Helical" evidence="7">
    <location>
        <begin position="44"/>
        <end position="68"/>
    </location>
</feature>
<feature type="transmembrane region" description="Helical" evidence="7">
    <location>
        <begin position="178"/>
        <end position="198"/>
    </location>
</feature>
<evidence type="ECO:0000256" key="2">
    <source>
        <dbReference type="ARBA" id="ARBA00022448"/>
    </source>
</evidence>
<dbReference type="EMBL" id="BAABJZ010000096">
    <property type="protein sequence ID" value="GAA4896203.1"/>
    <property type="molecule type" value="Genomic_DNA"/>
</dbReference>
<keyword evidence="5 7" id="KW-0472">Membrane</keyword>
<feature type="transmembrane region" description="Helical" evidence="7">
    <location>
        <begin position="434"/>
        <end position="454"/>
    </location>
</feature>
<proteinExistence type="inferred from homology"/>
<dbReference type="Pfam" id="PF00209">
    <property type="entry name" value="SNF"/>
    <property type="match status" value="2"/>
</dbReference>
<dbReference type="NCBIfam" id="NF037979">
    <property type="entry name" value="Na_transp"/>
    <property type="match status" value="1"/>
</dbReference>
<dbReference type="RefSeq" id="WP_345336430.1">
    <property type="nucleotide sequence ID" value="NZ_BAABJZ010000096.1"/>
</dbReference>
<dbReference type="InterPro" id="IPR037272">
    <property type="entry name" value="SNS_sf"/>
</dbReference>
<reference evidence="9" key="1">
    <citation type="journal article" date="2019" name="Int. J. Syst. Evol. Microbiol.">
        <title>The Global Catalogue of Microorganisms (GCM) 10K type strain sequencing project: providing services to taxonomists for standard genome sequencing and annotation.</title>
        <authorList>
            <consortium name="The Broad Institute Genomics Platform"/>
            <consortium name="The Broad Institute Genome Sequencing Center for Infectious Disease"/>
            <person name="Wu L."/>
            <person name="Ma J."/>
        </authorList>
    </citation>
    <scope>NUCLEOTIDE SEQUENCE [LARGE SCALE GENOMIC DNA]</scope>
    <source>
        <strain evidence="9">JCM 18401</strain>
    </source>
</reference>
<feature type="transmembrane region" description="Helical" evidence="7">
    <location>
        <begin position="218"/>
        <end position="247"/>
    </location>
</feature>
<dbReference type="Proteomes" id="UP001499988">
    <property type="component" value="Unassembled WGS sequence"/>
</dbReference>
<dbReference type="PROSITE" id="PS50267">
    <property type="entry name" value="NA_NEUROTRAN_SYMP_3"/>
    <property type="match status" value="1"/>
</dbReference>
<dbReference type="PROSITE" id="PS00610">
    <property type="entry name" value="NA_NEUROTRAN_SYMP_1"/>
    <property type="match status" value="1"/>
</dbReference>
<organism evidence="8 9">
    <name type="scientific">Ferrimonas pelagia</name>
    <dbReference type="NCBI Taxonomy" id="1177826"/>
    <lineage>
        <taxon>Bacteria</taxon>
        <taxon>Pseudomonadati</taxon>
        <taxon>Pseudomonadota</taxon>
        <taxon>Gammaproteobacteria</taxon>
        <taxon>Alteromonadales</taxon>
        <taxon>Ferrimonadaceae</taxon>
        <taxon>Ferrimonas</taxon>
    </lineage>
</organism>
<protein>
    <recommendedName>
        <fullName evidence="6">Transporter</fullName>
    </recommendedName>
</protein>
<feature type="transmembrane region" description="Helical" evidence="7">
    <location>
        <begin position="150"/>
        <end position="171"/>
    </location>
</feature>
<feature type="transmembrane region" description="Helical" evidence="7">
    <location>
        <begin position="259"/>
        <end position="280"/>
    </location>
</feature>
<keyword evidence="4 7" id="KW-1133">Transmembrane helix</keyword>
<evidence type="ECO:0000256" key="7">
    <source>
        <dbReference type="SAM" id="Phobius"/>
    </source>
</evidence>
<comment type="caution">
    <text evidence="8">The sequence shown here is derived from an EMBL/GenBank/DDBJ whole genome shotgun (WGS) entry which is preliminary data.</text>
</comment>
<dbReference type="SUPFAM" id="SSF161070">
    <property type="entry name" value="SNF-like"/>
    <property type="match status" value="1"/>
</dbReference>
<comment type="similarity">
    <text evidence="6">Belongs to the sodium:neurotransmitter symporter (SNF) (TC 2.A.22) family.</text>
</comment>
<evidence type="ECO:0000256" key="3">
    <source>
        <dbReference type="ARBA" id="ARBA00022692"/>
    </source>
</evidence>
<keyword evidence="6" id="KW-0769">Symport</keyword>
<feature type="transmembrane region" description="Helical" evidence="7">
    <location>
        <begin position="391"/>
        <end position="413"/>
    </location>
</feature>
<dbReference type="CDD" id="cd10336">
    <property type="entry name" value="SLC6sbd_Tyt1-Like"/>
    <property type="match status" value="1"/>
</dbReference>
<comment type="subcellular location">
    <subcellularLocation>
        <location evidence="1">Membrane</location>
        <topology evidence="1">Multi-pass membrane protein</topology>
    </subcellularLocation>
</comment>
<feature type="transmembrane region" description="Helical" evidence="7">
    <location>
        <begin position="12"/>
        <end position="32"/>
    </location>
</feature>
<dbReference type="PANTHER" id="PTHR42948">
    <property type="entry name" value="TRANSPORTER"/>
    <property type="match status" value="1"/>
</dbReference>
<evidence type="ECO:0000313" key="8">
    <source>
        <dbReference type="EMBL" id="GAA4896203.1"/>
    </source>
</evidence>
<keyword evidence="9" id="KW-1185">Reference proteome</keyword>
<dbReference type="InterPro" id="IPR047218">
    <property type="entry name" value="YocR/YhdH-like"/>
</dbReference>
<dbReference type="PRINTS" id="PR00176">
    <property type="entry name" value="NANEUSMPORT"/>
</dbReference>
<gene>
    <name evidence="8" type="ORF">GCM10023333_31740</name>
</gene>
<accession>A0ABP9F8V2</accession>
<evidence type="ECO:0000256" key="5">
    <source>
        <dbReference type="ARBA" id="ARBA00023136"/>
    </source>
</evidence>
<feature type="transmembrane region" description="Helical" evidence="7">
    <location>
        <begin position="314"/>
        <end position="339"/>
    </location>
</feature>
<evidence type="ECO:0000313" key="9">
    <source>
        <dbReference type="Proteomes" id="UP001499988"/>
    </source>
</evidence>
<sequence>MNRSTVTHARWSSRLTYVLAATGAAVGLGNIWKFPYIMGENGGGAFVLVYLFCIFFIGIPIMMAEVMIGKFGRQAPSRSARLLAEASGATPRWSIVGWFGVISGFLILSFYVVIAGWALAYTYYGFSGSFTGLKPDQITQMFTQLNAQPYALMAWSFAILATTVVVVGFGVKDGLERAVNWMMPALFVLLVIMVLYAAQRGNFQAAFDFMFSADFSKLSWKGVLVALGHSFFTLSLASGIMTMYGAYLPDDTSLVKTSVLIALMDTVVAVLAGLAIYPIVFGHGLEPGAGPGLIFMTLPIAFGDMPFGQLFGGLFFLMLVVAAFTSALALIESSVAWLVEKRGFGRMNAAITAGAGIWLLSLLTVFSLTGAPWAQLEIAGVQFHLFDAIDYLTSSLMLPIGGLMTAIFIGFVVKRDLSQRTIATQVAIYRLWRVSVRYIAPFAIGLVLLQQLGLMSL</sequence>
<dbReference type="PANTHER" id="PTHR42948:SF1">
    <property type="entry name" value="TRANSPORTER"/>
    <property type="match status" value="1"/>
</dbReference>
<keyword evidence="2 6" id="KW-0813">Transport</keyword>
<evidence type="ECO:0000256" key="1">
    <source>
        <dbReference type="ARBA" id="ARBA00004141"/>
    </source>
</evidence>
<keyword evidence="3 6" id="KW-0812">Transmembrane</keyword>
<feature type="transmembrane region" description="Helical" evidence="7">
    <location>
        <begin position="351"/>
        <end position="371"/>
    </location>
</feature>
<feature type="transmembrane region" description="Helical" evidence="7">
    <location>
        <begin position="95"/>
        <end position="120"/>
    </location>
</feature>
<evidence type="ECO:0000256" key="4">
    <source>
        <dbReference type="ARBA" id="ARBA00022989"/>
    </source>
</evidence>
<dbReference type="InterPro" id="IPR000175">
    <property type="entry name" value="Na/ntran_symport"/>
</dbReference>
<name>A0ABP9F8V2_9GAMM</name>